<name>A0A9P4UXT9_9PLEO</name>
<accession>A0A9P4UXT9</accession>
<dbReference type="AlphaFoldDB" id="A0A9P4UXT9"/>
<reference evidence="1" key="1">
    <citation type="journal article" date="2020" name="Stud. Mycol.">
        <title>101 Dothideomycetes genomes: a test case for predicting lifestyles and emergence of pathogens.</title>
        <authorList>
            <person name="Haridas S."/>
            <person name="Albert R."/>
            <person name="Binder M."/>
            <person name="Bloem J."/>
            <person name="Labutti K."/>
            <person name="Salamov A."/>
            <person name="Andreopoulos B."/>
            <person name="Baker S."/>
            <person name="Barry K."/>
            <person name="Bills G."/>
            <person name="Bluhm B."/>
            <person name="Cannon C."/>
            <person name="Castanera R."/>
            <person name="Culley D."/>
            <person name="Daum C."/>
            <person name="Ezra D."/>
            <person name="Gonzalez J."/>
            <person name="Henrissat B."/>
            <person name="Kuo A."/>
            <person name="Liang C."/>
            <person name="Lipzen A."/>
            <person name="Lutzoni F."/>
            <person name="Magnuson J."/>
            <person name="Mondo S."/>
            <person name="Nolan M."/>
            <person name="Ohm R."/>
            <person name="Pangilinan J."/>
            <person name="Park H.-J."/>
            <person name="Ramirez L."/>
            <person name="Alfaro M."/>
            <person name="Sun H."/>
            <person name="Tritt A."/>
            <person name="Yoshinaga Y."/>
            <person name="Zwiers L.-H."/>
            <person name="Turgeon B."/>
            <person name="Goodwin S."/>
            <person name="Spatafora J."/>
            <person name="Crous P."/>
            <person name="Grigoriev I."/>
        </authorList>
    </citation>
    <scope>NUCLEOTIDE SEQUENCE</scope>
    <source>
        <strain evidence="1">CBS 125425</strain>
    </source>
</reference>
<protein>
    <submittedName>
        <fullName evidence="1">Uncharacterized protein</fullName>
    </submittedName>
</protein>
<dbReference type="EMBL" id="ML996212">
    <property type="protein sequence ID" value="KAF2730679.1"/>
    <property type="molecule type" value="Genomic_DNA"/>
</dbReference>
<sequence>MAPSRIKAYRRTGGHSWRRHVVFFLRLTRPLMRVTHGSRKEDAGKGVHMSSCVACVLLQHHVEMAFGSLSLRTWRVDYLSAAEVFIRLACWKGVFIVQPAWSAFLRGRYFVVSSASSVLGNAADRERLDSFIHTQDF</sequence>
<organism evidence="1 2">
    <name type="scientific">Polyplosphaeria fusca</name>
    <dbReference type="NCBI Taxonomy" id="682080"/>
    <lineage>
        <taxon>Eukaryota</taxon>
        <taxon>Fungi</taxon>
        <taxon>Dikarya</taxon>
        <taxon>Ascomycota</taxon>
        <taxon>Pezizomycotina</taxon>
        <taxon>Dothideomycetes</taxon>
        <taxon>Pleosporomycetidae</taxon>
        <taxon>Pleosporales</taxon>
        <taxon>Tetraplosphaeriaceae</taxon>
        <taxon>Polyplosphaeria</taxon>
    </lineage>
</organism>
<proteinExistence type="predicted"/>
<dbReference type="Proteomes" id="UP000799444">
    <property type="component" value="Unassembled WGS sequence"/>
</dbReference>
<keyword evidence="2" id="KW-1185">Reference proteome</keyword>
<gene>
    <name evidence="1" type="ORF">EJ04DRAFT_36696</name>
</gene>
<comment type="caution">
    <text evidence="1">The sequence shown here is derived from an EMBL/GenBank/DDBJ whole genome shotgun (WGS) entry which is preliminary data.</text>
</comment>
<evidence type="ECO:0000313" key="2">
    <source>
        <dbReference type="Proteomes" id="UP000799444"/>
    </source>
</evidence>
<evidence type="ECO:0000313" key="1">
    <source>
        <dbReference type="EMBL" id="KAF2730679.1"/>
    </source>
</evidence>